<protein>
    <submittedName>
        <fullName evidence="1">Uncharacterized protein</fullName>
    </submittedName>
</protein>
<dbReference type="EMBL" id="JAOPJF010000028">
    <property type="protein sequence ID" value="KAK1144770.1"/>
    <property type="molecule type" value="Genomic_DNA"/>
</dbReference>
<sequence>MSPPSLSLGTAAWTLSPFDTRQQDEMLQIARTHGITAIDSARLYGQGISESFLGQRNVASEFEITTKAPTGFLPNSATKSAIIQNGTLSLEALKTSKVPIYLLHGPDESVPLSETLDGVQELYLKGAFERFGLSNFSLPQIREVYEYNKSKGYVLPTVYQSIYNLVSRNNEVDLFPALRDLGFSIQVYSPIASGFLVKKPEDIEQQKGRWDPSTVEGKLLQGLYGKPELLSFLREYIQLAEASGSSQAGLAYRWVRYNSALRGELGDTVLLGANGPQQFRNTLADLDQGPLEEWVVERLDALWEGIREVAPVDNLTVWKAMA</sequence>
<proteinExistence type="predicted"/>
<organism evidence="1 2">
    <name type="scientific">Aspergillus melleus</name>
    <dbReference type="NCBI Taxonomy" id="138277"/>
    <lineage>
        <taxon>Eukaryota</taxon>
        <taxon>Fungi</taxon>
        <taxon>Dikarya</taxon>
        <taxon>Ascomycota</taxon>
        <taxon>Pezizomycotina</taxon>
        <taxon>Eurotiomycetes</taxon>
        <taxon>Eurotiomycetidae</taxon>
        <taxon>Eurotiales</taxon>
        <taxon>Aspergillaceae</taxon>
        <taxon>Aspergillus</taxon>
        <taxon>Aspergillus subgen. Circumdati</taxon>
    </lineage>
</organism>
<name>A0ACC3B3K5_9EURO</name>
<evidence type="ECO:0000313" key="2">
    <source>
        <dbReference type="Proteomes" id="UP001177260"/>
    </source>
</evidence>
<evidence type="ECO:0000313" key="1">
    <source>
        <dbReference type="EMBL" id="KAK1144770.1"/>
    </source>
</evidence>
<reference evidence="1 2" key="1">
    <citation type="journal article" date="2023" name="ACS Omega">
        <title>Identification of the Neoaspergillic Acid Biosynthesis Gene Cluster by Establishing an In Vitro CRISPR-Ribonucleoprotein Genetic System in Aspergillus melleus.</title>
        <authorList>
            <person name="Yuan B."/>
            <person name="Grau M.F."/>
            <person name="Murata R.M."/>
            <person name="Torok T."/>
            <person name="Venkateswaran K."/>
            <person name="Stajich J.E."/>
            <person name="Wang C.C.C."/>
        </authorList>
    </citation>
    <scope>NUCLEOTIDE SEQUENCE [LARGE SCALE GENOMIC DNA]</scope>
    <source>
        <strain evidence="1 2">IMV 1140</strain>
    </source>
</reference>
<dbReference type="Proteomes" id="UP001177260">
    <property type="component" value="Unassembled WGS sequence"/>
</dbReference>
<gene>
    <name evidence="1" type="ORF">N8T08_004781</name>
</gene>
<keyword evidence="2" id="KW-1185">Reference proteome</keyword>
<comment type="caution">
    <text evidence="1">The sequence shown here is derived from an EMBL/GenBank/DDBJ whole genome shotgun (WGS) entry which is preliminary data.</text>
</comment>
<accession>A0ACC3B3K5</accession>